<accession>A0A9E7E9S2</accession>
<dbReference type="AlphaFoldDB" id="A0A9E7E9S2"/>
<reference evidence="1" key="1">
    <citation type="submission" date="2022-05" db="EMBL/GenBank/DDBJ databases">
        <title>The Musa troglodytarum L. genome provides insights into the mechanism of non-climacteric behaviour and enrichment of carotenoids.</title>
        <authorList>
            <person name="Wang J."/>
        </authorList>
    </citation>
    <scope>NUCLEOTIDE SEQUENCE</scope>
    <source>
        <tissue evidence="1">Leaf</tissue>
    </source>
</reference>
<evidence type="ECO:0000313" key="1">
    <source>
        <dbReference type="EMBL" id="URD72997.1"/>
    </source>
</evidence>
<gene>
    <name evidence="1" type="ORF">MUK42_35500</name>
</gene>
<keyword evidence="2" id="KW-1185">Reference proteome</keyword>
<sequence>MNPGEAEVHAAGEGSSEASNCKVALISVIVFIENPTSCTIGWPTRDDDRVFFSLGPYLSGWWTPLTSERFLHSSFTLLEDDSNSEIENSGWRGVLATAGDSGGGGLLCAGSLWFDVVLRHL</sequence>
<evidence type="ECO:0000313" key="2">
    <source>
        <dbReference type="Proteomes" id="UP001055439"/>
    </source>
</evidence>
<proteinExistence type="predicted"/>
<organism evidence="1 2">
    <name type="scientific">Musa troglodytarum</name>
    <name type="common">fe'i banana</name>
    <dbReference type="NCBI Taxonomy" id="320322"/>
    <lineage>
        <taxon>Eukaryota</taxon>
        <taxon>Viridiplantae</taxon>
        <taxon>Streptophyta</taxon>
        <taxon>Embryophyta</taxon>
        <taxon>Tracheophyta</taxon>
        <taxon>Spermatophyta</taxon>
        <taxon>Magnoliopsida</taxon>
        <taxon>Liliopsida</taxon>
        <taxon>Zingiberales</taxon>
        <taxon>Musaceae</taxon>
        <taxon>Musa</taxon>
    </lineage>
</organism>
<dbReference type="EMBL" id="CP097502">
    <property type="protein sequence ID" value="URD72997.1"/>
    <property type="molecule type" value="Genomic_DNA"/>
</dbReference>
<name>A0A9E7E9S2_9LILI</name>
<dbReference type="Proteomes" id="UP001055439">
    <property type="component" value="Chromosome 1"/>
</dbReference>
<protein>
    <submittedName>
        <fullName evidence="1">Uncharacterized protein</fullName>
    </submittedName>
</protein>